<keyword evidence="2" id="KW-1185">Reference proteome</keyword>
<dbReference type="PANTHER" id="PTHR21679">
    <property type="entry name" value="DOMAIN OF UNKNOWN FUNCTION DB DOMAIN-CONTAINING PROTEIN-RELATED"/>
    <property type="match status" value="1"/>
</dbReference>
<dbReference type="InterPro" id="IPR002602">
    <property type="entry name" value="DB"/>
</dbReference>
<evidence type="ECO:0000259" key="1">
    <source>
        <dbReference type="Pfam" id="PF01682"/>
    </source>
</evidence>
<organism evidence="2 3">
    <name type="scientific">Strongyloides stercoralis</name>
    <name type="common">Threadworm</name>
    <dbReference type="NCBI Taxonomy" id="6248"/>
    <lineage>
        <taxon>Eukaryota</taxon>
        <taxon>Metazoa</taxon>
        <taxon>Ecdysozoa</taxon>
        <taxon>Nematoda</taxon>
        <taxon>Chromadorea</taxon>
        <taxon>Rhabditida</taxon>
        <taxon>Tylenchina</taxon>
        <taxon>Panagrolaimomorpha</taxon>
        <taxon>Strongyloidoidea</taxon>
        <taxon>Strongyloididae</taxon>
        <taxon>Strongyloides</taxon>
    </lineage>
</organism>
<dbReference type="WBParaSite" id="TCONS_00005053.p1">
    <property type="protein sequence ID" value="TCONS_00005053.p1"/>
    <property type="gene ID" value="XLOC_003389"/>
</dbReference>
<reference evidence="3" key="1">
    <citation type="submission" date="2024-02" db="UniProtKB">
        <authorList>
            <consortium name="WormBaseParasite"/>
        </authorList>
    </citation>
    <scope>IDENTIFICATION</scope>
</reference>
<protein>
    <submittedName>
        <fullName evidence="3">DB domain-containing protein</fullName>
    </submittedName>
</protein>
<proteinExistence type="predicted"/>
<evidence type="ECO:0000313" key="2">
    <source>
        <dbReference type="Proteomes" id="UP000035681"/>
    </source>
</evidence>
<dbReference type="PANTHER" id="PTHR21679:SF5">
    <property type="entry name" value="DOMAIN OF UNKNOWN FUNCTION DB DOMAIN-CONTAINING PROTEIN"/>
    <property type="match status" value="1"/>
</dbReference>
<dbReference type="AlphaFoldDB" id="A0AAF5D395"/>
<evidence type="ECO:0000313" key="3">
    <source>
        <dbReference type="WBParaSite" id="TCONS_00005053.p1"/>
    </source>
</evidence>
<name>A0AAF5D395_STRER</name>
<feature type="domain" description="Domain of unknown function DB" evidence="1">
    <location>
        <begin position="289"/>
        <end position="391"/>
    </location>
</feature>
<sequence>MEPNCQPNSIIITNDISCQRFHESFCCTDRIKKSCPEKCATISCPYNINKDDLTDMTKGQLNNVNKLIGSNNVTPVTKIKKMGNLFIVDGTAEVFNKDNNIPVFEKNINKNHPTLIPFHPQNQNNKNPFTTSKPSTTKTFTLFPTLPNIFTPFTIPNIFTTTTKKPLIKKNKNKFKGDSSKNGKIIKNSKNKIIKPPKELVHIDEVDTDYEIIPDNIQPPNSFTISSNDKNNIRTTISSLPTTTETIASTFSTTINSNNKLIRGINCGMEPDWKPCISMLEANNRLSNCCKSKNMPPGCQELCRYDVTQEEVKQALNLGKCSLLNVAPFLECAADKKDNINCCRSKNIAGKSGPQCEVFCTANKPGPNPYGILGIQHITCGQTMYDLLKCHLSGLD</sequence>
<dbReference type="Proteomes" id="UP000035681">
    <property type="component" value="Unplaced"/>
</dbReference>
<accession>A0AAF5D395</accession>
<dbReference type="Pfam" id="PF01682">
    <property type="entry name" value="DB"/>
    <property type="match status" value="1"/>
</dbReference>